<evidence type="ECO:0000313" key="1">
    <source>
        <dbReference type="EMBL" id="AGK97423.1"/>
    </source>
</evidence>
<dbReference type="AlphaFoldDB" id="R4K4A5"/>
<dbReference type="STRING" id="86416.Clopa_2563"/>
<organism evidence="1 2">
    <name type="scientific">Clostridium pasteurianum BC1</name>
    <dbReference type="NCBI Taxonomy" id="86416"/>
    <lineage>
        <taxon>Bacteria</taxon>
        <taxon>Bacillati</taxon>
        <taxon>Bacillota</taxon>
        <taxon>Clostridia</taxon>
        <taxon>Eubacteriales</taxon>
        <taxon>Clostridiaceae</taxon>
        <taxon>Clostridium</taxon>
    </lineage>
</organism>
<evidence type="ECO:0000313" key="2">
    <source>
        <dbReference type="Proteomes" id="UP000013523"/>
    </source>
</evidence>
<gene>
    <name evidence="1" type="ORF">Clopa_2563</name>
</gene>
<dbReference type="OrthoDB" id="2934252at2"/>
<sequence length="88" mass="10247">MELTINNLEKCFYEASQQDKKYVGVKIQMQGFPKPEIIINENENFDSKFAYYKKAYNDDLTLKTFNGIKITGFTSGDSFEEIEKDLVK</sequence>
<proteinExistence type="predicted"/>
<name>R4K4A5_CLOPA</name>
<dbReference type="RefSeq" id="WP_015615722.1">
    <property type="nucleotide sequence ID" value="NC_021182.1"/>
</dbReference>
<dbReference type="PATRIC" id="fig|86416.3.peg.2549"/>
<dbReference type="eggNOG" id="ENOG5033IQA">
    <property type="taxonomic scope" value="Bacteria"/>
</dbReference>
<keyword evidence="2" id="KW-1185">Reference proteome</keyword>
<reference evidence="1 2" key="1">
    <citation type="submission" date="2012-01" db="EMBL/GenBank/DDBJ databases">
        <title>Complete sequence of chromosome of Clostridium pasteurianum BC1.</title>
        <authorList>
            <consortium name="US DOE Joint Genome Institute"/>
            <person name="Lucas S."/>
            <person name="Han J."/>
            <person name="Lapidus A."/>
            <person name="Cheng J.-F."/>
            <person name="Goodwin L."/>
            <person name="Pitluck S."/>
            <person name="Peters L."/>
            <person name="Mikhailova N."/>
            <person name="Teshima H."/>
            <person name="Detter J.C."/>
            <person name="Han C."/>
            <person name="Tapia R."/>
            <person name="Land M."/>
            <person name="Hauser L."/>
            <person name="Kyrpides N."/>
            <person name="Ivanova N."/>
            <person name="Pagani I."/>
            <person name="Dunn J."/>
            <person name="Taghavi S."/>
            <person name="Francis A."/>
            <person name="van der Lelie D."/>
            <person name="Woyke T."/>
        </authorList>
    </citation>
    <scope>NUCLEOTIDE SEQUENCE [LARGE SCALE GENOMIC DNA]</scope>
    <source>
        <strain evidence="1 2">BC1</strain>
    </source>
</reference>
<dbReference type="EMBL" id="CP003261">
    <property type="protein sequence ID" value="AGK97423.1"/>
    <property type="molecule type" value="Genomic_DNA"/>
</dbReference>
<dbReference type="Proteomes" id="UP000013523">
    <property type="component" value="Chromosome"/>
</dbReference>
<dbReference type="HOGENOM" id="CLU_186587_0_0_9"/>
<dbReference type="KEGG" id="cpas:Clopa_2563"/>
<protein>
    <submittedName>
        <fullName evidence="1">Uncharacterized protein</fullName>
    </submittedName>
</protein>
<accession>R4K4A5</accession>